<evidence type="ECO:0000256" key="1">
    <source>
        <dbReference type="SAM" id="Phobius"/>
    </source>
</evidence>
<comment type="caution">
    <text evidence="2">The sequence shown here is derived from an EMBL/GenBank/DDBJ whole genome shotgun (WGS) entry which is preliminary data.</text>
</comment>
<keyword evidence="1" id="KW-0812">Transmembrane</keyword>
<keyword evidence="1" id="KW-0472">Membrane</keyword>
<sequence>MMGSLAPFWAAAWTVLALALRQPARSASCSRLMGLGASGQGGLVRIGLAAVISSLSAYLRNGGGLVGAFEEQAGRSFATRRVSYARARAMLDERRLPQETNDQVEAVAYALVVACRLSVTLGCEASRCLEAVGSAYRRMARLAQAKAAAFAMPKATVKLLTALPLLTLAFGSLLGARPLSFLLKPGAGTLCLALGGSCYLLGLLWMRALLRDLDDKAAQ</sequence>
<dbReference type="EMBL" id="JGYK01000001">
    <property type="protein sequence ID" value="KFI40670.1"/>
    <property type="molecule type" value="Genomic_DNA"/>
</dbReference>
<evidence type="ECO:0000313" key="3">
    <source>
        <dbReference type="Proteomes" id="UP000029015"/>
    </source>
</evidence>
<dbReference type="OrthoDB" id="3239585at2"/>
<dbReference type="eggNOG" id="COG4965">
    <property type="taxonomic scope" value="Bacteria"/>
</dbReference>
<dbReference type="RefSeq" id="WP_144418943.1">
    <property type="nucleotide sequence ID" value="NZ_CP011786.1"/>
</dbReference>
<name>A0A086Z2C0_9BIFI</name>
<keyword evidence="3" id="KW-1185">Reference proteome</keyword>
<dbReference type="Proteomes" id="UP000029015">
    <property type="component" value="Unassembled WGS sequence"/>
</dbReference>
<feature type="transmembrane region" description="Helical" evidence="1">
    <location>
        <begin position="186"/>
        <end position="206"/>
    </location>
</feature>
<dbReference type="AlphaFoldDB" id="A0A086Z2C0"/>
<proteinExistence type="predicted"/>
<feature type="transmembrane region" description="Helical" evidence="1">
    <location>
        <begin position="155"/>
        <end position="174"/>
    </location>
</feature>
<keyword evidence="1" id="KW-1133">Transmembrane helix</keyword>
<reference evidence="2 3" key="1">
    <citation type="submission" date="2014-03" db="EMBL/GenBank/DDBJ databases">
        <title>Genomics of Bifidobacteria.</title>
        <authorList>
            <person name="Ventura M."/>
            <person name="Milani C."/>
            <person name="Lugli G.A."/>
        </authorList>
    </citation>
    <scope>NUCLEOTIDE SEQUENCE [LARGE SCALE GENOMIC DNA]</scope>
    <source>
        <strain evidence="2 3">DSM 22766</strain>
    </source>
</reference>
<evidence type="ECO:0000313" key="2">
    <source>
        <dbReference type="EMBL" id="KFI40670.1"/>
    </source>
</evidence>
<dbReference type="STRING" id="1437605.AB656_05200"/>
<accession>A0A086Z2C0</accession>
<gene>
    <name evidence="2" type="ORF">BACT_1374</name>
</gene>
<organism evidence="2 3">
    <name type="scientific">Bifidobacterium actinocoloniiforme DSM 22766</name>
    <dbReference type="NCBI Taxonomy" id="1437605"/>
    <lineage>
        <taxon>Bacteria</taxon>
        <taxon>Bacillati</taxon>
        <taxon>Actinomycetota</taxon>
        <taxon>Actinomycetes</taxon>
        <taxon>Bifidobacteriales</taxon>
        <taxon>Bifidobacteriaceae</taxon>
        <taxon>Bifidobacterium</taxon>
    </lineage>
</organism>
<protein>
    <submittedName>
        <fullName evidence="2">Pilus assembly protein, probably tadB</fullName>
    </submittedName>
</protein>